<accession>A0A6J7HG84</accession>
<dbReference type="EMBL" id="CAFBMX010000002">
    <property type="protein sequence ID" value="CAB4918532.1"/>
    <property type="molecule type" value="Genomic_DNA"/>
</dbReference>
<gene>
    <name evidence="1" type="ORF">UFOPK3674_00388</name>
</gene>
<organism evidence="1">
    <name type="scientific">freshwater metagenome</name>
    <dbReference type="NCBI Taxonomy" id="449393"/>
    <lineage>
        <taxon>unclassified sequences</taxon>
        <taxon>metagenomes</taxon>
        <taxon>ecological metagenomes</taxon>
    </lineage>
</organism>
<dbReference type="AlphaFoldDB" id="A0A6J7HG84"/>
<dbReference type="SUPFAM" id="SSF52172">
    <property type="entry name" value="CheY-like"/>
    <property type="match status" value="1"/>
</dbReference>
<proteinExistence type="predicted"/>
<sequence>MARVLLVTGDLLFGSKLDGALRAAGYEVTVAGPAAALECAAAADVLVLDLQADGLDLAALAGSGPRTLGYYSHVDADVRDAALAAGIERAVPRSRMNREAGDLVAGLLAG</sequence>
<protein>
    <submittedName>
        <fullName evidence="1">Unannotated protein</fullName>
    </submittedName>
</protein>
<dbReference type="InterPro" id="IPR011006">
    <property type="entry name" value="CheY-like_superfamily"/>
</dbReference>
<name>A0A6J7HG84_9ZZZZ</name>
<evidence type="ECO:0000313" key="1">
    <source>
        <dbReference type="EMBL" id="CAB4918532.1"/>
    </source>
</evidence>
<reference evidence="1" key="1">
    <citation type="submission" date="2020-05" db="EMBL/GenBank/DDBJ databases">
        <authorList>
            <person name="Chiriac C."/>
            <person name="Salcher M."/>
            <person name="Ghai R."/>
            <person name="Kavagutti S V."/>
        </authorList>
    </citation>
    <scope>NUCLEOTIDE SEQUENCE</scope>
</reference>